<gene>
    <name evidence="1" type="ORF">F7D20_11910</name>
</gene>
<dbReference type="GO" id="GO:0000731">
    <property type="term" value="P:DNA synthesis involved in DNA repair"/>
    <property type="evidence" value="ECO:0007669"/>
    <property type="project" value="TreeGrafter"/>
</dbReference>
<protein>
    <submittedName>
        <fullName evidence="1">AAA family ATPase</fullName>
    </submittedName>
</protein>
<reference evidence="1 2" key="1">
    <citation type="submission" date="2019-09" db="EMBL/GenBank/DDBJ databases">
        <title>Distinct polysaccharide growth profiles of human intestinal Prevotella copri isolates.</title>
        <authorList>
            <person name="Fehlner-Peach H."/>
            <person name="Magnabosco C."/>
            <person name="Raghavan V."/>
            <person name="Scher J.U."/>
            <person name="Tett A."/>
            <person name="Cox L.M."/>
            <person name="Gottsegen C."/>
            <person name="Watters A."/>
            <person name="Wiltshire- Gordon J.D."/>
            <person name="Segata N."/>
            <person name="Bonneau R."/>
            <person name="Littman D.R."/>
        </authorList>
    </citation>
    <scope>NUCLEOTIDE SEQUENCE [LARGE SCALE GENOMIC DNA]</scope>
    <source>
        <strain evidence="2">iAQ1173</strain>
    </source>
</reference>
<dbReference type="EMBL" id="VZAD01000091">
    <property type="protein sequence ID" value="MQP12641.1"/>
    <property type="molecule type" value="Genomic_DNA"/>
</dbReference>
<accession>A0A6A7WE30</accession>
<evidence type="ECO:0000313" key="2">
    <source>
        <dbReference type="Proteomes" id="UP000384372"/>
    </source>
</evidence>
<sequence length="467" mass="53702">MDSLLLHNFKAFKDNFTLNPNGDNVLIYGENGSGKSSLFEGIKLFYFRERLLRESIAPNIVGQARIDEERQVLDEYKYDDNESITLNVDGVNFDSHSIVSDNVFLINYKNIAQLDVVCIEDLINNAYFSHIDNYANWISEDFINLIIDCVNEDLVECFWMADVKVHSVDIHGKCSVENSQNKIPKSIELYKFFNESIIHVIKFIILIESIGYFQESNHNTILVLDDCFNSLDMPNRIFMMKFLLKKTSGIQKIVLTHNIGFYNLFIHIIQNVAKQENDWKFYQLAKIVDERKLLDGSEETTSDIKQNIGNDSAATIGNKLRRRFEILVYKLSSMNNIGELQETKDLLDKMCSPNAHIHLSKQGDVVKDIYTLVDEIYSNVTNGNEFKLAKRLKEKIENFRNHDFLSQLKPSLEELRLLQKVALHPTSHGYQGLPPIAENEIDISLVLLEKLENAIKSVSSREDVSSI</sequence>
<dbReference type="GO" id="GO:0006302">
    <property type="term" value="P:double-strand break repair"/>
    <property type="evidence" value="ECO:0007669"/>
    <property type="project" value="TreeGrafter"/>
</dbReference>
<comment type="caution">
    <text evidence="1">The sequence shown here is derived from an EMBL/GenBank/DDBJ whole genome shotgun (WGS) entry which is preliminary data.</text>
</comment>
<keyword evidence="2" id="KW-1185">Reference proteome</keyword>
<name>A0A6A7WE30_9BACT</name>
<dbReference type="Proteomes" id="UP000384372">
    <property type="component" value="Unassembled WGS sequence"/>
</dbReference>
<evidence type="ECO:0000313" key="1">
    <source>
        <dbReference type="EMBL" id="MQP12641.1"/>
    </source>
</evidence>
<organism evidence="1 2">
    <name type="scientific">Segatella copri</name>
    <dbReference type="NCBI Taxonomy" id="165179"/>
    <lineage>
        <taxon>Bacteria</taxon>
        <taxon>Pseudomonadati</taxon>
        <taxon>Bacteroidota</taxon>
        <taxon>Bacteroidia</taxon>
        <taxon>Bacteroidales</taxon>
        <taxon>Prevotellaceae</taxon>
        <taxon>Segatella</taxon>
    </lineage>
</organism>
<dbReference type="Gene3D" id="3.40.50.300">
    <property type="entry name" value="P-loop containing nucleotide triphosphate hydrolases"/>
    <property type="match status" value="1"/>
</dbReference>
<proteinExistence type="predicted"/>
<dbReference type="PANTHER" id="PTHR32182">
    <property type="entry name" value="DNA REPLICATION AND REPAIR PROTEIN RECF"/>
    <property type="match status" value="1"/>
</dbReference>
<dbReference type="PANTHER" id="PTHR32182:SF25">
    <property type="entry name" value="SLR1056 PROTEIN"/>
    <property type="match status" value="1"/>
</dbReference>
<dbReference type="InterPro" id="IPR027417">
    <property type="entry name" value="P-loop_NTPase"/>
</dbReference>
<dbReference type="OrthoDB" id="1023918at2"/>
<dbReference type="AlphaFoldDB" id="A0A6A7WE30"/>
<dbReference type="RefSeq" id="WP_158464223.1">
    <property type="nucleotide sequence ID" value="NZ_VZAD01000091.1"/>
</dbReference>
<dbReference type="SUPFAM" id="SSF52540">
    <property type="entry name" value="P-loop containing nucleoside triphosphate hydrolases"/>
    <property type="match status" value="1"/>
</dbReference>